<dbReference type="Pfam" id="PF00294">
    <property type="entry name" value="PfkB"/>
    <property type="match status" value="1"/>
</dbReference>
<dbReference type="InterPro" id="IPR011611">
    <property type="entry name" value="PfkB_dom"/>
</dbReference>
<dbReference type="PANTHER" id="PTHR42774">
    <property type="entry name" value="PHOSPHOTRANSFERASE SYSTEM TRANSPORT PROTEIN"/>
    <property type="match status" value="1"/>
</dbReference>
<organism evidence="2">
    <name type="scientific">marine metagenome</name>
    <dbReference type="NCBI Taxonomy" id="408172"/>
    <lineage>
        <taxon>unclassified sequences</taxon>
        <taxon>metagenomes</taxon>
        <taxon>ecological metagenomes</taxon>
    </lineage>
</organism>
<evidence type="ECO:0000259" key="1">
    <source>
        <dbReference type="Pfam" id="PF00294"/>
    </source>
</evidence>
<sequence length="321" mass="34997">MLDKMFHENPRGHAKNHQRQTAEVVCVGIVSPAEVYTVDRMPEWNTGAPWSGRADYISEDAAIVATSLKQWGLNVGLVANKLGDDPSGRNVLDDLLTRGITGHFELDDTIRTPYEIVIADTSGGRTFVWDRRIEVLKTLSQADTSIIEGSRHVYADWYDWPHNSMALEEAQRHGIPVLINMEDRYTDSKLADDLLPYASTVQVSLPEHDVTDPELVATNMLRKGVSSVLITGASKGSKYISGSKYFSVKAPAVNLVDANGAGAVFSAGYLYGVTKGWDSEESVRFGVAAASIQCEVIGPTAADQEVIIETASCLLTEDMFG</sequence>
<evidence type="ECO:0000313" key="2">
    <source>
        <dbReference type="EMBL" id="SVA77274.1"/>
    </source>
</evidence>
<feature type="domain" description="Carbohydrate kinase PfkB" evidence="1">
    <location>
        <begin position="64"/>
        <end position="301"/>
    </location>
</feature>
<dbReference type="SUPFAM" id="SSF53613">
    <property type="entry name" value="Ribokinase-like"/>
    <property type="match status" value="1"/>
</dbReference>
<protein>
    <recommendedName>
        <fullName evidence="1">Carbohydrate kinase PfkB domain-containing protein</fullName>
    </recommendedName>
</protein>
<dbReference type="EMBL" id="UINC01018403">
    <property type="protein sequence ID" value="SVA77274.1"/>
    <property type="molecule type" value="Genomic_DNA"/>
</dbReference>
<dbReference type="InterPro" id="IPR029056">
    <property type="entry name" value="Ribokinase-like"/>
</dbReference>
<accession>A0A381YJS3</accession>
<dbReference type="AlphaFoldDB" id="A0A381YJS3"/>
<gene>
    <name evidence="2" type="ORF">METZ01_LOCUS130128</name>
</gene>
<reference evidence="2" key="1">
    <citation type="submission" date="2018-05" db="EMBL/GenBank/DDBJ databases">
        <authorList>
            <person name="Lanie J.A."/>
            <person name="Ng W.-L."/>
            <person name="Kazmierczak K.M."/>
            <person name="Andrzejewski T.M."/>
            <person name="Davidsen T.M."/>
            <person name="Wayne K.J."/>
            <person name="Tettelin H."/>
            <person name="Glass J.I."/>
            <person name="Rusch D."/>
            <person name="Podicherti R."/>
            <person name="Tsui H.-C.T."/>
            <person name="Winkler M.E."/>
        </authorList>
    </citation>
    <scope>NUCLEOTIDE SEQUENCE</scope>
</reference>
<dbReference type="Gene3D" id="3.40.1190.20">
    <property type="match status" value="1"/>
</dbReference>
<dbReference type="InterPro" id="IPR052562">
    <property type="entry name" value="Ketohexokinase-related"/>
</dbReference>
<proteinExistence type="predicted"/>
<dbReference type="PANTHER" id="PTHR42774:SF3">
    <property type="entry name" value="KETOHEXOKINASE"/>
    <property type="match status" value="1"/>
</dbReference>
<name>A0A381YJS3_9ZZZZ</name>